<dbReference type="Pfam" id="PF13649">
    <property type="entry name" value="Methyltransf_25"/>
    <property type="match status" value="1"/>
</dbReference>
<name>A0A2L0UIT8_9MICC</name>
<dbReference type="SUPFAM" id="SSF53335">
    <property type="entry name" value="S-adenosyl-L-methionine-dependent methyltransferases"/>
    <property type="match status" value="1"/>
</dbReference>
<accession>A0A2L0UIT8</accession>
<dbReference type="Proteomes" id="UP000239187">
    <property type="component" value="Chromosome"/>
</dbReference>
<evidence type="ECO:0000259" key="1">
    <source>
        <dbReference type="Pfam" id="PF13649"/>
    </source>
</evidence>
<organism evidence="2 3">
    <name type="scientific">Arthrobacter agilis</name>
    <dbReference type="NCBI Taxonomy" id="37921"/>
    <lineage>
        <taxon>Bacteria</taxon>
        <taxon>Bacillati</taxon>
        <taxon>Actinomycetota</taxon>
        <taxon>Actinomycetes</taxon>
        <taxon>Micrococcales</taxon>
        <taxon>Micrococcaceae</taxon>
        <taxon>Arthrobacter</taxon>
    </lineage>
</organism>
<dbReference type="CDD" id="cd02440">
    <property type="entry name" value="AdoMet_MTases"/>
    <property type="match status" value="1"/>
</dbReference>
<sequence length="156" mass="17253">MHYGGLQVHVSTLDRRRHSPFAWTTLDPGCGTGIFTVTPAGEGRDVVSVDPSPTMLSYAQHREGADTVEWILGDSGSVPRSRLRYRGHLRDLDADAVRRHLPPHHPDRKSTLRICVPFTQRPASTCALRGAPHARRECPPDGRTLMLAQATKMQNG</sequence>
<dbReference type="Gene3D" id="3.40.50.150">
    <property type="entry name" value="Vaccinia Virus protein VP39"/>
    <property type="match status" value="1"/>
</dbReference>
<protein>
    <recommendedName>
        <fullName evidence="1">Methyltransferase domain-containing protein</fullName>
    </recommendedName>
</protein>
<feature type="domain" description="Methyltransferase" evidence="1">
    <location>
        <begin position="26"/>
        <end position="79"/>
    </location>
</feature>
<dbReference type="EMBL" id="CP024915">
    <property type="protein sequence ID" value="AUZ89167.1"/>
    <property type="molecule type" value="Genomic_DNA"/>
</dbReference>
<evidence type="ECO:0000313" key="2">
    <source>
        <dbReference type="EMBL" id="AUZ89167.1"/>
    </source>
</evidence>
<dbReference type="InterPro" id="IPR041698">
    <property type="entry name" value="Methyltransf_25"/>
</dbReference>
<gene>
    <name evidence="2" type="ORF">CVO76_00470</name>
</gene>
<proteinExistence type="predicted"/>
<dbReference type="InterPro" id="IPR029063">
    <property type="entry name" value="SAM-dependent_MTases_sf"/>
</dbReference>
<dbReference type="AlphaFoldDB" id="A0A2L0UIT8"/>
<evidence type="ECO:0000313" key="3">
    <source>
        <dbReference type="Proteomes" id="UP000239187"/>
    </source>
</evidence>
<reference evidence="2 3" key="1">
    <citation type="submission" date="2017-11" db="EMBL/GenBank/DDBJ databases">
        <title>Draft genome of Arthrobacter agilis strain UMCV2, a plant growth-promoting rhizobacterium and biocontrol capacity of phytopathogenic fungi.</title>
        <authorList>
            <person name="Martinez-Camara R."/>
            <person name="Santoyo G."/>
            <person name="Moreno-Hagelsieb G."/>
            <person name="Valencia-Cantero E."/>
        </authorList>
    </citation>
    <scope>NUCLEOTIDE SEQUENCE [LARGE SCALE GENOMIC DNA]</scope>
    <source>
        <strain evidence="2 3">UMCV2</strain>
    </source>
</reference>